<dbReference type="InterPro" id="IPR039361">
    <property type="entry name" value="Cyclin"/>
</dbReference>
<feature type="region of interest" description="Disordered" evidence="5">
    <location>
        <begin position="104"/>
        <end position="129"/>
    </location>
</feature>
<evidence type="ECO:0000313" key="9">
    <source>
        <dbReference type="Proteomes" id="UP000664859"/>
    </source>
</evidence>
<dbReference type="FunFam" id="1.10.472.10:FF:000001">
    <property type="entry name" value="G2/mitotic-specific cyclin"/>
    <property type="match status" value="1"/>
</dbReference>
<keyword evidence="9" id="KW-1185">Reference proteome</keyword>
<organism evidence="8 9">
    <name type="scientific">Tribonema minus</name>
    <dbReference type="NCBI Taxonomy" id="303371"/>
    <lineage>
        <taxon>Eukaryota</taxon>
        <taxon>Sar</taxon>
        <taxon>Stramenopiles</taxon>
        <taxon>Ochrophyta</taxon>
        <taxon>PX clade</taxon>
        <taxon>Xanthophyceae</taxon>
        <taxon>Tribonematales</taxon>
        <taxon>Tribonemataceae</taxon>
        <taxon>Tribonema</taxon>
    </lineage>
</organism>
<comment type="caution">
    <text evidence="8">The sequence shown here is derived from an EMBL/GenBank/DDBJ whole genome shotgun (WGS) entry which is preliminary data.</text>
</comment>
<evidence type="ECO:0000259" key="6">
    <source>
        <dbReference type="SMART" id="SM00385"/>
    </source>
</evidence>
<feature type="domain" description="Cyclin-like" evidence="6">
    <location>
        <begin position="274"/>
        <end position="355"/>
    </location>
</feature>
<dbReference type="InterPro" id="IPR036915">
    <property type="entry name" value="Cyclin-like_sf"/>
</dbReference>
<dbReference type="Gene3D" id="1.10.472.10">
    <property type="entry name" value="Cyclin-like"/>
    <property type="match status" value="2"/>
</dbReference>
<feature type="domain" description="Cyclin C-terminal" evidence="7">
    <location>
        <begin position="270"/>
        <end position="384"/>
    </location>
</feature>
<dbReference type="SUPFAM" id="SSF47954">
    <property type="entry name" value="Cyclin-like"/>
    <property type="match status" value="2"/>
</dbReference>
<dbReference type="PANTHER" id="PTHR10177">
    <property type="entry name" value="CYCLINS"/>
    <property type="match status" value="1"/>
</dbReference>
<name>A0A836CKN2_9STRA</name>
<protein>
    <submittedName>
        <fullName evidence="8">Cyclin-like protein</fullName>
    </submittedName>
</protein>
<dbReference type="InterPro" id="IPR013763">
    <property type="entry name" value="Cyclin-like_dom"/>
</dbReference>
<dbReference type="GO" id="GO:0044772">
    <property type="term" value="P:mitotic cell cycle phase transition"/>
    <property type="evidence" value="ECO:0007669"/>
    <property type="project" value="InterPro"/>
</dbReference>
<evidence type="ECO:0000256" key="4">
    <source>
        <dbReference type="RuleBase" id="RU000383"/>
    </source>
</evidence>
<dbReference type="InterPro" id="IPR004367">
    <property type="entry name" value="Cyclin_C-dom"/>
</dbReference>
<dbReference type="Proteomes" id="UP000664859">
    <property type="component" value="Unassembled WGS sequence"/>
</dbReference>
<sequence>MPAAQAGGKAAAPRRAALGDITNDVHKQNNGGGKQSGHPTKVYATRSKSREARSSSSSENAQQQAPHSSAAVASKPAAAAAQQQAGSAGAAKASAARAGASQAAAAGPSSGGAVVPSARSANDIDERDRKEPLAVTEYVEDLYSYLRAQEQVTRLSPAAIEDQEHVSARMFAILVDWLVEVHLRFRLVPDTLYLTVYVIARYLALTPAVTRSNLQLVGVTALLLASKYEEIYPPEIRDLVYMTDKAYTKEQILDMETEMLNRLEFRITVPTTYCFLLRYLKAAHADRRIVQLSCYVAERMLQEARMLRHLPSVAACAAIYLARRNLGRNAWSPTLEKYTGYVEADLASCLRDTCELMAACGDLKAVRSKFTSKQFGAVATMDIDLSCDDEEESDADISI</sequence>
<dbReference type="PIRSF" id="PIRSF001771">
    <property type="entry name" value="Cyclin_A_B_D_E"/>
    <property type="match status" value="1"/>
</dbReference>
<evidence type="ECO:0000313" key="8">
    <source>
        <dbReference type="EMBL" id="KAG5188919.1"/>
    </source>
</evidence>
<evidence type="ECO:0000256" key="2">
    <source>
        <dbReference type="ARBA" id="ARBA00023127"/>
    </source>
</evidence>
<keyword evidence="3" id="KW-0131">Cell cycle</keyword>
<dbReference type="GO" id="GO:0051301">
    <property type="term" value="P:cell division"/>
    <property type="evidence" value="ECO:0007669"/>
    <property type="project" value="UniProtKB-KW"/>
</dbReference>
<dbReference type="CDD" id="cd20507">
    <property type="entry name" value="CYCLIN_CCNB1-like_rpt1"/>
    <property type="match status" value="1"/>
</dbReference>
<dbReference type="AlphaFoldDB" id="A0A836CKN2"/>
<dbReference type="SMART" id="SM01332">
    <property type="entry name" value="Cyclin_C"/>
    <property type="match status" value="1"/>
</dbReference>
<dbReference type="GO" id="GO:0016538">
    <property type="term" value="F:cyclin-dependent protein serine/threonine kinase regulator activity"/>
    <property type="evidence" value="ECO:0007669"/>
    <property type="project" value="InterPro"/>
</dbReference>
<dbReference type="Pfam" id="PF02984">
    <property type="entry name" value="Cyclin_C"/>
    <property type="match status" value="1"/>
</dbReference>
<dbReference type="Pfam" id="PF00134">
    <property type="entry name" value="Cyclin_N"/>
    <property type="match status" value="1"/>
</dbReference>
<evidence type="ECO:0000256" key="1">
    <source>
        <dbReference type="ARBA" id="ARBA00022618"/>
    </source>
</evidence>
<feature type="domain" description="Cyclin-like" evidence="6">
    <location>
        <begin position="176"/>
        <end position="261"/>
    </location>
</feature>
<dbReference type="InterPro" id="IPR046965">
    <property type="entry name" value="Cyclin_A/B-like"/>
</dbReference>
<dbReference type="SMART" id="SM00385">
    <property type="entry name" value="CYCLIN"/>
    <property type="match status" value="2"/>
</dbReference>
<feature type="compositionally biased region" description="Low complexity" evidence="5">
    <location>
        <begin position="104"/>
        <end position="118"/>
    </location>
</feature>
<reference evidence="8" key="1">
    <citation type="submission" date="2021-02" db="EMBL/GenBank/DDBJ databases">
        <title>First Annotated Genome of the Yellow-green Alga Tribonema minus.</title>
        <authorList>
            <person name="Mahan K.M."/>
        </authorList>
    </citation>
    <scope>NUCLEOTIDE SEQUENCE</scope>
    <source>
        <strain evidence="8">UTEX B ZZ1240</strain>
    </source>
</reference>
<evidence type="ECO:0000256" key="5">
    <source>
        <dbReference type="SAM" id="MobiDB-lite"/>
    </source>
</evidence>
<dbReference type="EMBL" id="JAFCMP010000060">
    <property type="protein sequence ID" value="KAG5188919.1"/>
    <property type="molecule type" value="Genomic_DNA"/>
</dbReference>
<evidence type="ECO:0000259" key="7">
    <source>
        <dbReference type="SMART" id="SM01332"/>
    </source>
</evidence>
<keyword evidence="1" id="KW-0132">Cell division</keyword>
<keyword evidence="2 4" id="KW-0195">Cyclin</keyword>
<dbReference type="InterPro" id="IPR006671">
    <property type="entry name" value="Cyclin_N"/>
</dbReference>
<feature type="region of interest" description="Disordered" evidence="5">
    <location>
        <begin position="1"/>
        <end position="80"/>
    </location>
</feature>
<comment type="similarity">
    <text evidence="4">Belongs to the cyclin family.</text>
</comment>
<dbReference type="OrthoDB" id="5590282at2759"/>
<gene>
    <name evidence="8" type="ORF">JKP88DRAFT_177468</name>
</gene>
<accession>A0A836CKN2</accession>
<feature type="compositionally biased region" description="Low complexity" evidence="5">
    <location>
        <begin position="1"/>
        <end position="16"/>
    </location>
</feature>
<proteinExistence type="inferred from homology"/>
<feature type="compositionally biased region" description="Low complexity" evidence="5">
    <location>
        <begin position="54"/>
        <end position="80"/>
    </location>
</feature>
<evidence type="ECO:0000256" key="3">
    <source>
        <dbReference type="ARBA" id="ARBA00023306"/>
    </source>
</evidence>